<dbReference type="InterPro" id="IPR042229">
    <property type="entry name" value="Listeria/Bacterioides_rpt_sf"/>
</dbReference>
<gene>
    <name evidence="2" type="ORF">INF35_04095</name>
</gene>
<dbReference type="InterPro" id="IPR032675">
    <property type="entry name" value="LRR_dom_sf"/>
</dbReference>
<dbReference type="RefSeq" id="WP_193500235.1">
    <property type="nucleotide sequence ID" value="NZ_JADCKC010000001.1"/>
</dbReference>
<evidence type="ECO:0000313" key="3">
    <source>
        <dbReference type="Proteomes" id="UP000768567"/>
    </source>
</evidence>
<proteinExistence type="predicted"/>
<evidence type="ECO:0008006" key="4">
    <source>
        <dbReference type="Google" id="ProtNLM"/>
    </source>
</evidence>
<dbReference type="Gene3D" id="2.60.40.4270">
    <property type="entry name" value="Listeria-Bacteroides repeat domain"/>
    <property type="match status" value="1"/>
</dbReference>
<dbReference type="Gene3D" id="3.80.10.10">
    <property type="entry name" value="Ribonuclease Inhibitor"/>
    <property type="match status" value="1"/>
</dbReference>
<sequence length="583" mass="62935">MRKMILGLAAALLLAGCAPGAAVPADTCRVVLEESDAFTADTPVQNVPRGGQARFVLEPAQGCTLTGTDYLGAVLEQSSDGWVLTLPQVRYPAVVTVTAERSDTSFVCHANDGSDATVEQPVLTTHARLNTPRAGLFERQGYTQTGWSTNPDGSGTTVVQGGRIDPAGQKQIDLYALWQPWTDAAAFTWEPAGEGITITGCTSRANCIVVPAELDGKPVTAIAAGAFSGLPCESIVLPRGLKRLAEGAVVDCPNLTELTLFDDITDPGADPVKGCPNLRTLRLQAATAPRYSGGYFASFADKYDRLLSLKDSRKLVLFSGSSTRFGYDSALLDQALPDYEVVNMGVFAYTNAVPQLLLILDCMGEGDILLDSPEFDAAQRQFCTTDKLDAEFFCLMEANYQMLAALDLRQTTGVFAALGEYLTARASLTEKSYDLSPADFDEDGNPSDAPSYNEYGDYCLYRPNAADDTPVYGLAVEYTTHGLPAEQFVTPFNAMMERFQQKGVQVFFTYAPRNAQALSDSSTPEARAQLDASLQAALCVPVLGTLEDSLWPGRYLYGTDNHLSTEGARLRTQQVISWLEEYL</sequence>
<comment type="caution">
    <text evidence="2">The sequence shown here is derived from an EMBL/GenBank/DDBJ whole genome shotgun (WGS) entry which is preliminary data.</text>
</comment>
<name>A0ABR9R1F4_9FIRM</name>
<evidence type="ECO:0000313" key="2">
    <source>
        <dbReference type="EMBL" id="MBE5036965.1"/>
    </source>
</evidence>
<keyword evidence="3" id="KW-1185">Reference proteome</keyword>
<dbReference type="EMBL" id="JADCKC010000001">
    <property type="protein sequence ID" value="MBE5036965.1"/>
    <property type="molecule type" value="Genomic_DNA"/>
</dbReference>
<evidence type="ECO:0000256" key="1">
    <source>
        <dbReference type="SAM" id="SignalP"/>
    </source>
</evidence>
<dbReference type="Proteomes" id="UP000768567">
    <property type="component" value="Unassembled WGS sequence"/>
</dbReference>
<dbReference type="PROSITE" id="PS51257">
    <property type="entry name" value="PROKAR_LIPOPROTEIN"/>
    <property type="match status" value="1"/>
</dbReference>
<feature type="signal peptide" evidence="1">
    <location>
        <begin position="1"/>
        <end position="21"/>
    </location>
</feature>
<keyword evidence="1" id="KW-0732">Signal</keyword>
<reference evidence="2 3" key="1">
    <citation type="submission" date="2020-10" db="EMBL/GenBank/DDBJ databases">
        <title>ChiBAC.</title>
        <authorList>
            <person name="Zenner C."/>
            <person name="Hitch T.C.A."/>
            <person name="Clavel T."/>
        </authorList>
    </citation>
    <scope>NUCLEOTIDE SEQUENCE [LARGE SCALE GENOMIC DNA]</scope>
    <source>
        <strain evidence="2 3">DSM 109015</strain>
    </source>
</reference>
<organism evidence="2 3">
    <name type="scientific">Gemmiger gallinarum</name>
    <dbReference type="NCBI Taxonomy" id="2779354"/>
    <lineage>
        <taxon>Bacteria</taxon>
        <taxon>Bacillati</taxon>
        <taxon>Bacillota</taxon>
        <taxon>Clostridia</taxon>
        <taxon>Eubacteriales</taxon>
        <taxon>Gemmiger</taxon>
    </lineage>
</organism>
<protein>
    <recommendedName>
        <fullName evidence="4">Leucine rich repeat-containing protein</fullName>
    </recommendedName>
</protein>
<feature type="chain" id="PRO_5046815523" description="Leucine rich repeat-containing protein" evidence="1">
    <location>
        <begin position="22"/>
        <end position="583"/>
    </location>
</feature>
<accession>A0ABR9R1F4</accession>